<name>A0A150IMP8_9EURY</name>
<feature type="domain" description="4Fe-4S ferredoxin-type" evidence="5">
    <location>
        <begin position="106"/>
        <end position="134"/>
    </location>
</feature>
<dbReference type="InterPro" id="IPR017896">
    <property type="entry name" value="4Fe4S_Fe-S-bd"/>
</dbReference>
<keyword evidence="2" id="KW-0479">Metal-binding</keyword>
<accession>A0A150IUA4</accession>
<feature type="domain" description="4Fe-4S ferredoxin-type" evidence="5">
    <location>
        <begin position="21"/>
        <end position="50"/>
    </location>
</feature>
<sequence>MPKQKERDGGPIQSKGKAKLLSIAIDEKRCDKGGRCTYYCPANAIKYEATPGICTHCDVCMDVCPVGAIKNSFIDYGKCVSCYTCVRECINKAIVIENHRPKINKGESKRKLYYCNQCGLCVEACPTDALKWEGGRIRFDTVTCINCNLCVKACPTKIKVNEREKMFTGHCILCGICTTVCKKDAIKLNYREWQGEHEGCVQCGICKEVCPTKCIEVDLNGFRVNLEKCVMCETCGAYCPMNCLPRKTRDHKEIKGGTLTYNDDLCIMCEQCVKICPADAISVKSKKLVFDMDKCIRCGACDNICPAYAINVQTDFEDRTINGRSK</sequence>
<dbReference type="PROSITE" id="PS00198">
    <property type="entry name" value="4FE4S_FER_1"/>
    <property type="match status" value="3"/>
</dbReference>
<dbReference type="AlphaFoldDB" id="A0A150IMP8"/>
<keyword evidence="3" id="KW-0408">Iron</keyword>
<feature type="domain" description="4Fe-4S ferredoxin-type" evidence="5">
    <location>
        <begin position="257"/>
        <end position="285"/>
    </location>
</feature>
<dbReference type="InterPro" id="IPR050572">
    <property type="entry name" value="Fe-S_Ferredoxin"/>
</dbReference>
<organism evidence="6 10">
    <name type="scientific">Candidatus Methanofastidiosum methylothiophilum</name>
    <dbReference type="NCBI Taxonomy" id="1705564"/>
    <lineage>
        <taxon>Archaea</taxon>
        <taxon>Methanobacteriati</taxon>
        <taxon>Methanobacteriota</taxon>
        <taxon>Stenosarchaea group</taxon>
        <taxon>Candidatus Methanofastidiosia</taxon>
        <taxon>Candidatus Methanofastidiosales</taxon>
        <taxon>Candidatus Methanofastidiosaceae</taxon>
        <taxon>Candidatus Methanofastidiosum</taxon>
    </lineage>
</organism>
<dbReference type="PROSITE" id="PS51379">
    <property type="entry name" value="4FE4S_FER_2"/>
    <property type="match status" value="10"/>
</dbReference>
<feature type="domain" description="4Fe-4S ferredoxin-type" evidence="5">
    <location>
        <begin position="70"/>
        <end position="99"/>
    </location>
</feature>
<reference evidence="9 10" key="1">
    <citation type="journal article" date="2016" name="ISME J.">
        <title>Chasing the elusive Euryarchaeota class WSA2: genomes reveal a uniquely fastidious methyl-reducing methanogen.</title>
        <authorList>
            <person name="Nobu M.K."/>
            <person name="Narihiro T."/>
            <person name="Kuroda K."/>
            <person name="Mei R."/>
            <person name="Liu W.T."/>
        </authorList>
    </citation>
    <scope>NUCLEOTIDE SEQUENCE [LARGE SCALE GENOMIC DNA]</scope>
    <source>
        <strain evidence="6">B03fssc0709_Meth_Bin005</strain>
        <strain evidence="7">B15fssc0709_Meth_Bin003</strain>
        <strain evidence="8">BMIXfssc0709_Meth_Bin006</strain>
    </source>
</reference>
<feature type="domain" description="4Fe-4S ferredoxin-type" evidence="5">
    <location>
        <begin position="222"/>
        <end position="249"/>
    </location>
</feature>
<dbReference type="Proteomes" id="UP000092403">
    <property type="component" value="Unassembled WGS sequence"/>
</dbReference>
<dbReference type="Gene3D" id="3.30.70.20">
    <property type="match status" value="6"/>
</dbReference>
<feature type="domain" description="4Fe-4S ferredoxin-type" evidence="5">
    <location>
        <begin position="135"/>
        <end position="163"/>
    </location>
</feature>
<evidence type="ECO:0000256" key="3">
    <source>
        <dbReference type="ARBA" id="ARBA00023004"/>
    </source>
</evidence>
<dbReference type="PANTHER" id="PTHR43687:SF1">
    <property type="entry name" value="FERREDOXIN III"/>
    <property type="match status" value="1"/>
</dbReference>
<dbReference type="SUPFAM" id="SSF54862">
    <property type="entry name" value="4Fe-4S ferredoxins"/>
    <property type="match status" value="2"/>
</dbReference>
<evidence type="ECO:0000256" key="1">
    <source>
        <dbReference type="ARBA" id="ARBA00022485"/>
    </source>
</evidence>
<evidence type="ECO:0000256" key="4">
    <source>
        <dbReference type="ARBA" id="ARBA00023014"/>
    </source>
</evidence>
<dbReference type="Pfam" id="PF13237">
    <property type="entry name" value="Fer4_10"/>
    <property type="match status" value="1"/>
</dbReference>
<evidence type="ECO:0000313" key="9">
    <source>
        <dbReference type="Proteomes" id="UP000091929"/>
    </source>
</evidence>
<keyword evidence="1" id="KW-0004">4Fe-4S</keyword>
<evidence type="ECO:0000313" key="7">
    <source>
        <dbReference type="EMBL" id="KYC48553.1"/>
    </source>
</evidence>
<feature type="domain" description="4Fe-4S ferredoxin-type" evidence="5">
    <location>
        <begin position="286"/>
        <end position="315"/>
    </location>
</feature>
<feature type="domain" description="4Fe-4S ferredoxin-type" evidence="5">
    <location>
        <begin position="51"/>
        <end position="69"/>
    </location>
</feature>
<protein>
    <submittedName>
        <fullName evidence="6">Hydrogenase subunit EhbK</fullName>
    </submittedName>
</protein>
<dbReference type="CDD" id="cd10549">
    <property type="entry name" value="MtMvhB_like"/>
    <property type="match status" value="1"/>
</dbReference>
<dbReference type="Proteomes" id="UP000091929">
    <property type="component" value="Unassembled WGS sequence"/>
</dbReference>
<evidence type="ECO:0000313" key="8">
    <source>
        <dbReference type="EMBL" id="KYC51277.1"/>
    </source>
</evidence>
<dbReference type="GO" id="GO:0051539">
    <property type="term" value="F:4 iron, 4 sulfur cluster binding"/>
    <property type="evidence" value="ECO:0007669"/>
    <property type="project" value="UniProtKB-KW"/>
</dbReference>
<evidence type="ECO:0000313" key="10">
    <source>
        <dbReference type="Proteomes" id="UP000092401"/>
    </source>
</evidence>
<accession>A0A150J230</accession>
<evidence type="ECO:0000256" key="2">
    <source>
        <dbReference type="ARBA" id="ARBA00022723"/>
    </source>
</evidence>
<keyword evidence="4" id="KW-0411">Iron-sulfur</keyword>
<evidence type="ECO:0000313" key="6">
    <source>
        <dbReference type="EMBL" id="KYC46279.1"/>
    </source>
</evidence>
<feature type="domain" description="4Fe-4S ferredoxin-type" evidence="5">
    <location>
        <begin position="191"/>
        <end position="220"/>
    </location>
</feature>
<proteinExistence type="predicted"/>
<dbReference type="PANTHER" id="PTHR43687">
    <property type="entry name" value="ADENYLYLSULFATE REDUCTASE, BETA SUBUNIT"/>
    <property type="match status" value="1"/>
</dbReference>
<gene>
    <name evidence="6" type="ORF">APG10_00149</name>
    <name evidence="7" type="ORF">APG11_00224</name>
    <name evidence="8" type="ORF">APG12_00202</name>
</gene>
<dbReference type="Pfam" id="PF12838">
    <property type="entry name" value="Fer4_7"/>
    <property type="match status" value="2"/>
</dbReference>
<dbReference type="Pfam" id="PF00037">
    <property type="entry name" value="Fer4"/>
    <property type="match status" value="1"/>
</dbReference>
<dbReference type="Proteomes" id="UP000092401">
    <property type="component" value="Unassembled WGS sequence"/>
</dbReference>
<dbReference type="EMBL" id="LNGE01000002">
    <property type="protein sequence ID" value="KYC46279.1"/>
    <property type="molecule type" value="Genomic_DNA"/>
</dbReference>
<dbReference type="GO" id="GO:0046872">
    <property type="term" value="F:metal ion binding"/>
    <property type="evidence" value="ECO:0007669"/>
    <property type="project" value="UniProtKB-KW"/>
</dbReference>
<feature type="domain" description="4Fe-4S ferredoxin-type" evidence="5">
    <location>
        <begin position="168"/>
        <end position="189"/>
    </location>
</feature>
<accession>A0A150IMP8</accession>
<dbReference type="EMBL" id="LNJC01000002">
    <property type="protein sequence ID" value="KYC51277.1"/>
    <property type="molecule type" value="Genomic_DNA"/>
</dbReference>
<dbReference type="InterPro" id="IPR017900">
    <property type="entry name" value="4Fe4S_Fe_S_CS"/>
</dbReference>
<evidence type="ECO:0000259" key="5">
    <source>
        <dbReference type="PROSITE" id="PS51379"/>
    </source>
</evidence>
<dbReference type="EMBL" id="LNGF01000003">
    <property type="protein sequence ID" value="KYC48553.1"/>
    <property type="molecule type" value="Genomic_DNA"/>
</dbReference>
<dbReference type="GO" id="GO:0016491">
    <property type="term" value="F:oxidoreductase activity"/>
    <property type="evidence" value="ECO:0007669"/>
    <property type="project" value="UniProtKB-ARBA"/>
</dbReference>
<comment type="caution">
    <text evidence="6">The sequence shown here is derived from an EMBL/GenBank/DDBJ whole genome shotgun (WGS) entry which is preliminary data.</text>
</comment>